<dbReference type="OrthoDB" id="240576at2"/>
<proteinExistence type="predicted"/>
<evidence type="ECO:0008006" key="4">
    <source>
        <dbReference type="Google" id="ProtNLM"/>
    </source>
</evidence>
<dbReference type="RefSeq" id="WP_145169092.1">
    <property type="nucleotide sequence ID" value="NZ_CP036525.1"/>
</dbReference>
<evidence type="ECO:0000313" key="3">
    <source>
        <dbReference type="Proteomes" id="UP000318538"/>
    </source>
</evidence>
<accession>A0A517N8D4</accession>
<name>A0A517N8D4_9BACT</name>
<evidence type="ECO:0000256" key="1">
    <source>
        <dbReference type="SAM" id="MobiDB-lite"/>
    </source>
</evidence>
<gene>
    <name evidence="2" type="ORF">K227x_17780</name>
</gene>
<reference evidence="2 3" key="1">
    <citation type="submission" date="2019-02" db="EMBL/GenBank/DDBJ databases">
        <title>Deep-cultivation of Planctomycetes and their phenomic and genomic characterization uncovers novel biology.</title>
        <authorList>
            <person name="Wiegand S."/>
            <person name="Jogler M."/>
            <person name="Boedeker C."/>
            <person name="Pinto D."/>
            <person name="Vollmers J."/>
            <person name="Rivas-Marin E."/>
            <person name="Kohn T."/>
            <person name="Peeters S.H."/>
            <person name="Heuer A."/>
            <person name="Rast P."/>
            <person name="Oberbeckmann S."/>
            <person name="Bunk B."/>
            <person name="Jeske O."/>
            <person name="Meyerdierks A."/>
            <person name="Storesund J.E."/>
            <person name="Kallscheuer N."/>
            <person name="Luecker S."/>
            <person name="Lage O.M."/>
            <person name="Pohl T."/>
            <person name="Merkel B.J."/>
            <person name="Hornburger P."/>
            <person name="Mueller R.-W."/>
            <person name="Bruemmer F."/>
            <person name="Labrenz M."/>
            <person name="Spormann A.M."/>
            <person name="Op den Camp H."/>
            <person name="Overmann J."/>
            <person name="Amann R."/>
            <person name="Jetten M.S.M."/>
            <person name="Mascher T."/>
            <person name="Medema M.H."/>
            <person name="Devos D.P."/>
            <person name="Kaster A.-K."/>
            <person name="Ovreas L."/>
            <person name="Rohde M."/>
            <person name="Galperin M.Y."/>
            <person name="Jogler C."/>
        </authorList>
    </citation>
    <scope>NUCLEOTIDE SEQUENCE [LARGE SCALE GENOMIC DNA]</scope>
    <source>
        <strain evidence="2 3">K22_7</strain>
    </source>
</reference>
<protein>
    <recommendedName>
        <fullName evidence="4">Formyltransferase/hydrolase complex Fhc subunit B</fullName>
    </recommendedName>
</protein>
<dbReference type="Proteomes" id="UP000318538">
    <property type="component" value="Chromosome"/>
</dbReference>
<feature type="compositionally biased region" description="Polar residues" evidence="1">
    <location>
        <begin position="151"/>
        <end position="165"/>
    </location>
</feature>
<evidence type="ECO:0000313" key="2">
    <source>
        <dbReference type="EMBL" id="QDT03396.1"/>
    </source>
</evidence>
<feature type="region of interest" description="Disordered" evidence="1">
    <location>
        <begin position="151"/>
        <end position="174"/>
    </location>
</feature>
<dbReference type="EMBL" id="CP036525">
    <property type="protein sequence ID" value="QDT03396.1"/>
    <property type="molecule type" value="Genomic_DNA"/>
</dbReference>
<dbReference type="KEGG" id="rlc:K227x_17780"/>
<sequence length="384" mass="40884">MNRSPIVCPFCPLNCDDLTVAANGQTDSDCPIAEQGFSFAMAAPPAPRIGSDPASPDDVHRLASTWFAKQDRVRIATASTPLSTSRTLATMVADSRIELFVDETPSQSALRTAVARDGNVSATLGDVKKHADLIWTIGDVSGQMPRLWQRLSRSPSSGDLTTDRSGPTPARLSHASMGANQFADIAFAIRSGSTPDASQADLIQSIQSAGYLAIILAPDAFDAGQELTTAEWIVKWTIQQNQKQESRSRRVVLVGMDAATTLRSVVGWHTNQRLTATMTNVDIRLGNAIAGAQPAKLQIGGVDPGPELAHAYVPAGIAGVHHPDAIIRGDATVTLPLDRCVETRPAELPNSIIQPSAQSMDSSFTGRTVRPDVFLKSLFAVKLA</sequence>
<dbReference type="AlphaFoldDB" id="A0A517N8D4"/>
<keyword evidence="3" id="KW-1185">Reference proteome</keyword>
<organism evidence="2 3">
    <name type="scientific">Rubripirellula lacrimiformis</name>
    <dbReference type="NCBI Taxonomy" id="1930273"/>
    <lineage>
        <taxon>Bacteria</taxon>
        <taxon>Pseudomonadati</taxon>
        <taxon>Planctomycetota</taxon>
        <taxon>Planctomycetia</taxon>
        <taxon>Pirellulales</taxon>
        <taxon>Pirellulaceae</taxon>
        <taxon>Rubripirellula</taxon>
    </lineage>
</organism>